<feature type="non-terminal residue" evidence="2">
    <location>
        <position position="87"/>
    </location>
</feature>
<sequence length="87" mass="9782">RRGEEDHAALSLSPKLRSHHRLDSGPDSFRRNRLDGLDRSPVLQRKLSPLKVDGVKRVSGGGNKRGVDGFEGRDSDWHLSSRRSVRV</sequence>
<evidence type="ECO:0000313" key="3">
    <source>
        <dbReference type="Proteomes" id="UP000265520"/>
    </source>
</evidence>
<evidence type="ECO:0000313" key="2">
    <source>
        <dbReference type="EMBL" id="MCI61364.1"/>
    </source>
</evidence>
<feature type="region of interest" description="Disordered" evidence="1">
    <location>
        <begin position="1"/>
        <end position="87"/>
    </location>
</feature>
<feature type="non-terminal residue" evidence="2">
    <location>
        <position position="1"/>
    </location>
</feature>
<accession>A0A392TL78</accession>
<dbReference type="AlphaFoldDB" id="A0A392TL78"/>
<reference evidence="2 3" key="1">
    <citation type="journal article" date="2018" name="Front. Plant Sci.">
        <title>Red Clover (Trifolium pratense) and Zigzag Clover (T. medium) - A Picture of Genomic Similarities and Differences.</title>
        <authorList>
            <person name="Dluhosova J."/>
            <person name="Istvanek J."/>
            <person name="Nedelnik J."/>
            <person name="Repkova J."/>
        </authorList>
    </citation>
    <scope>NUCLEOTIDE SEQUENCE [LARGE SCALE GENOMIC DNA]</scope>
    <source>
        <strain evidence="3">cv. 10/8</strain>
        <tissue evidence="2">Leaf</tissue>
    </source>
</reference>
<dbReference type="EMBL" id="LXQA010598509">
    <property type="protein sequence ID" value="MCI61364.1"/>
    <property type="molecule type" value="Genomic_DNA"/>
</dbReference>
<feature type="compositionally biased region" description="Basic and acidic residues" evidence="1">
    <location>
        <begin position="65"/>
        <end position="79"/>
    </location>
</feature>
<comment type="caution">
    <text evidence="2">The sequence shown here is derived from an EMBL/GenBank/DDBJ whole genome shotgun (WGS) entry which is preliminary data.</text>
</comment>
<protein>
    <submittedName>
        <fullName evidence="2">XS domain protein</fullName>
    </submittedName>
</protein>
<organism evidence="2 3">
    <name type="scientific">Trifolium medium</name>
    <dbReference type="NCBI Taxonomy" id="97028"/>
    <lineage>
        <taxon>Eukaryota</taxon>
        <taxon>Viridiplantae</taxon>
        <taxon>Streptophyta</taxon>
        <taxon>Embryophyta</taxon>
        <taxon>Tracheophyta</taxon>
        <taxon>Spermatophyta</taxon>
        <taxon>Magnoliopsida</taxon>
        <taxon>eudicotyledons</taxon>
        <taxon>Gunneridae</taxon>
        <taxon>Pentapetalae</taxon>
        <taxon>rosids</taxon>
        <taxon>fabids</taxon>
        <taxon>Fabales</taxon>
        <taxon>Fabaceae</taxon>
        <taxon>Papilionoideae</taxon>
        <taxon>50 kb inversion clade</taxon>
        <taxon>NPAAA clade</taxon>
        <taxon>Hologalegina</taxon>
        <taxon>IRL clade</taxon>
        <taxon>Trifolieae</taxon>
        <taxon>Trifolium</taxon>
    </lineage>
</organism>
<feature type="compositionally biased region" description="Basic and acidic residues" evidence="1">
    <location>
        <begin position="21"/>
        <end position="38"/>
    </location>
</feature>
<evidence type="ECO:0000256" key="1">
    <source>
        <dbReference type="SAM" id="MobiDB-lite"/>
    </source>
</evidence>
<name>A0A392TL78_9FABA</name>
<keyword evidence="3" id="KW-1185">Reference proteome</keyword>
<proteinExistence type="predicted"/>
<dbReference type="Proteomes" id="UP000265520">
    <property type="component" value="Unassembled WGS sequence"/>
</dbReference>